<evidence type="ECO:0000256" key="1">
    <source>
        <dbReference type="ARBA" id="ARBA00004448"/>
    </source>
</evidence>
<dbReference type="GO" id="GO:0008137">
    <property type="term" value="F:NADH dehydrogenase (ubiquinone) activity"/>
    <property type="evidence" value="ECO:0007669"/>
    <property type="project" value="UniProtKB-EC"/>
</dbReference>
<proteinExistence type="inferred from homology"/>
<evidence type="ECO:0000313" key="19">
    <source>
        <dbReference type="EMBL" id="XDF18986.1"/>
    </source>
</evidence>
<dbReference type="AlphaFoldDB" id="A0AB39A606"/>
<sequence>MLNTFPFQSFFIINLIASTFFVMSSQSWLSVWCGLEYNLISFIPILMTSPSTKSTEAAIKYFIVQALASIILLLSSMIMKFNVSIYMQLFILLSLMVKMGVAPFHQWVPNVISSISWGNLFLMLSWQKLAPIFVFAYSIQPYFSTTLMSLAALSSVTGGVGGMNQSQIRPLIAFSSIGHMGWILTAALISPFILFIYFSIYMINLFPLVTVLNSLSSTSLTSSMNFMKLKFSNAVTLILLFFSLGGLPPLLGFMPKLLVINSLVSSFSFFLLTALVVGSLLNIYYYFSFSIV</sequence>
<keyword evidence="5" id="KW-0813">Transport</keyword>
<protein>
    <recommendedName>
        <fullName evidence="4 17">NADH-ubiquinone oxidoreductase chain 2</fullName>
        <ecNumber evidence="3 17">7.1.1.2</ecNumber>
    </recommendedName>
</protein>
<evidence type="ECO:0000256" key="16">
    <source>
        <dbReference type="ARBA" id="ARBA00049551"/>
    </source>
</evidence>
<feature type="domain" description="NADH:quinone oxidoreductase/Mrp antiporter transmembrane" evidence="18">
    <location>
        <begin position="25"/>
        <end position="281"/>
    </location>
</feature>
<evidence type="ECO:0000256" key="3">
    <source>
        <dbReference type="ARBA" id="ARBA00012944"/>
    </source>
</evidence>
<accession>A0AB39A606</accession>
<feature type="transmembrane region" description="Helical" evidence="17">
    <location>
        <begin position="7"/>
        <end position="23"/>
    </location>
</feature>
<dbReference type="EC" id="7.1.1.2" evidence="3 17"/>
<keyword evidence="10 17" id="KW-0249">Electron transport</keyword>
<comment type="catalytic activity">
    <reaction evidence="16 17">
        <text>a ubiquinone + NADH + 5 H(+)(in) = a ubiquinol + NAD(+) + 4 H(+)(out)</text>
        <dbReference type="Rhea" id="RHEA:29091"/>
        <dbReference type="Rhea" id="RHEA-COMP:9565"/>
        <dbReference type="Rhea" id="RHEA-COMP:9566"/>
        <dbReference type="ChEBI" id="CHEBI:15378"/>
        <dbReference type="ChEBI" id="CHEBI:16389"/>
        <dbReference type="ChEBI" id="CHEBI:17976"/>
        <dbReference type="ChEBI" id="CHEBI:57540"/>
        <dbReference type="ChEBI" id="CHEBI:57945"/>
        <dbReference type="EC" id="7.1.1.2"/>
    </reaction>
</comment>
<comment type="function">
    <text evidence="17">Core subunit of the mitochondrial membrane respiratory chain NADH dehydrogenase (Complex I) which catalyzes electron transfer from NADH through the respiratory chain, using ubiquinone as an electron acceptor. Essential for the catalytic activity and assembly of complex I.</text>
</comment>
<keyword evidence="11 17" id="KW-1133">Transmembrane helix</keyword>
<dbReference type="InterPro" id="IPR003917">
    <property type="entry name" value="NADH_UbQ_OxRdtase_chain2"/>
</dbReference>
<evidence type="ECO:0000256" key="6">
    <source>
        <dbReference type="ARBA" id="ARBA00022660"/>
    </source>
</evidence>
<dbReference type="Pfam" id="PF00361">
    <property type="entry name" value="Proton_antipo_M"/>
    <property type="match status" value="1"/>
</dbReference>
<keyword evidence="15 17" id="KW-0472">Membrane</keyword>
<evidence type="ECO:0000256" key="15">
    <source>
        <dbReference type="ARBA" id="ARBA00023136"/>
    </source>
</evidence>
<evidence type="ECO:0000256" key="8">
    <source>
        <dbReference type="ARBA" id="ARBA00022792"/>
    </source>
</evidence>
<dbReference type="InterPro" id="IPR050175">
    <property type="entry name" value="Complex_I_Subunit_2"/>
</dbReference>
<evidence type="ECO:0000256" key="5">
    <source>
        <dbReference type="ARBA" id="ARBA00022448"/>
    </source>
</evidence>
<evidence type="ECO:0000259" key="18">
    <source>
        <dbReference type="Pfam" id="PF00361"/>
    </source>
</evidence>
<evidence type="ECO:0000256" key="4">
    <source>
        <dbReference type="ARBA" id="ARBA00021008"/>
    </source>
</evidence>
<comment type="subcellular location">
    <subcellularLocation>
        <location evidence="1 17">Mitochondrion inner membrane</location>
        <topology evidence="1 17">Multi-pass membrane protein</topology>
    </subcellularLocation>
</comment>
<feature type="transmembrane region" description="Helical" evidence="17">
    <location>
        <begin position="117"/>
        <end position="136"/>
    </location>
</feature>
<evidence type="ECO:0000256" key="13">
    <source>
        <dbReference type="ARBA" id="ARBA00023075"/>
    </source>
</evidence>
<keyword evidence="6 17" id="KW-0679">Respiratory chain</keyword>
<keyword evidence="8 17" id="KW-0999">Mitochondrion inner membrane</keyword>
<dbReference type="GO" id="GO:0006120">
    <property type="term" value="P:mitochondrial electron transport, NADH to ubiquinone"/>
    <property type="evidence" value="ECO:0007669"/>
    <property type="project" value="InterPro"/>
</dbReference>
<dbReference type="PRINTS" id="PR01436">
    <property type="entry name" value="NADHDHGNASE2"/>
</dbReference>
<keyword evidence="7 17" id="KW-0812">Transmembrane</keyword>
<evidence type="ECO:0000256" key="10">
    <source>
        <dbReference type="ARBA" id="ARBA00022982"/>
    </source>
</evidence>
<dbReference type="PANTHER" id="PTHR46552:SF1">
    <property type="entry name" value="NADH-UBIQUINONE OXIDOREDUCTASE CHAIN 2"/>
    <property type="match status" value="1"/>
</dbReference>
<reference evidence="19" key="1">
    <citation type="journal article" date="2024" name="Front. Mar. Sci.">
        <title>Unraveling the phylogeny of Chaetopteridae (Annelida) through mitochondrial genome analysis.</title>
        <authorList>
            <person name="Wu X."/>
            <person name="Su X."/>
            <person name="Wang Y."/>
            <person name="He C."/>
            <person name="Qiu J.-W."/>
            <person name="Zhang Y."/>
        </authorList>
    </citation>
    <scope>NUCLEOTIDE SEQUENCE</scope>
</reference>
<keyword evidence="13 17" id="KW-0830">Ubiquinone</keyword>
<organism evidence="19">
    <name type="scientific">Chaetopterus qiani</name>
    <dbReference type="NCBI Taxonomy" id="3230731"/>
    <lineage>
        <taxon>Eukaryota</taxon>
        <taxon>Metazoa</taxon>
        <taxon>Spiralia</taxon>
        <taxon>Lophotrochozoa</taxon>
        <taxon>Annelida</taxon>
        <taxon>Polychaeta</taxon>
        <taxon>Sedentaria</taxon>
        <taxon>Chaetopteridae</taxon>
        <taxon>Chaetopterus</taxon>
    </lineage>
</organism>
<feature type="transmembrane region" description="Helical" evidence="17">
    <location>
        <begin position="182"/>
        <end position="211"/>
    </location>
</feature>
<dbReference type="PANTHER" id="PTHR46552">
    <property type="entry name" value="NADH-UBIQUINONE OXIDOREDUCTASE CHAIN 2"/>
    <property type="match status" value="1"/>
</dbReference>
<feature type="transmembrane region" description="Helical" evidence="17">
    <location>
        <begin position="263"/>
        <end position="287"/>
    </location>
</feature>
<evidence type="ECO:0000256" key="11">
    <source>
        <dbReference type="ARBA" id="ARBA00022989"/>
    </source>
</evidence>
<feature type="transmembrane region" description="Helical" evidence="17">
    <location>
        <begin position="231"/>
        <end position="251"/>
    </location>
</feature>
<keyword evidence="12 17" id="KW-0520">NAD</keyword>
<geneLocation type="mitochondrion" evidence="19"/>
<keyword evidence="14 17" id="KW-0496">Mitochondrion</keyword>
<feature type="transmembrane region" description="Helical" evidence="17">
    <location>
        <begin position="85"/>
        <end position="105"/>
    </location>
</feature>
<comment type="similarity">
    <text evidence="2 17">Belongs to the complex I subunit 2 family.</text>
</comment>
<keyword evidence="9 17" id="KW-1278">Translocase</keyword>
<evidence type="ECO:0000256" key="9">
    <source>
        <dbReference type="ARBA" id="ARBA00022967"/>
    </source>
</evidence>
<name>A0AB39A606_9ANNE</name>
<evidence type="ECO:0000256" key="12">
    <source>
        <dbReference type="ARBA" id="ARBA00023027"/>
    </source>
</evidence>
<evidence type="ECO:0000256" key="2">
    <source>
        <dbReference type="ARBA" id="ARBA00007012"/>
    </source>
</evidence>
<gene>
    <name evidence="19" type="primary">nad2</name>
</gene>
<evidence type="ECO:0000256" key="17">
    <source>
        <dbReference type="RuleBase" id="RU003403"/>
    </source>
</evidence>
<feature type="transmembrane region" description="Helical" evidence="17">
    <location>
        <begin position="142"/>
        <end position="161"/>
    </location>
</feature>
<evidence type="ECO:0000256" key="14">
    <source>
        <dbReference type="ARBA" id="ARBA00023128"/>
    </source>
</evidence>
<dbReference type="EMBL" id="OR637230">
    <property type="protein sequence ID" value="XDF18986.1"/>
    <property type="molecule type" value="Genomic_DNA"/>
</dbReference>
<feature type="transmembrane region" description="Helical" evidence="17">
    <location>
        <begin position="59"/>
        <end position="79"/>
    </location>
</feature>
<dbReference type="InterPro" id="IPR001750">
    <property type="entry name" value="ND/Mrp_TM"/>
</dbReference>
<evidence type="ECO:0000256" key="7">
    <source>
        <dbReference type="ARBA" id="ARBA00022692"/>
    </source>
</evidence>
<dbReference type="GO" id="GO:0005743">
    <property type="term" value="C:mitochondrial inner membrane"/>
    <property type="evidence" value="ECO:0007669"/>
    <property type="project" value="UniProtKB-SubCell"/>
</dbReference>